<dbReference type="Proteomes" id="UP000051682">
    <property type="component" value="Unassembled WGS sequence"/>
</dbReference>
<feature type="transmembrane region" description="Helical" evidence="2">
    <location>
        <begin position="6"/>
        <end position="27"/>
    </location>
</feature>
<protein>
    <recommendedName>
        <fullName evidence="5">Periplasmic heavy metal sensor</fullName>
    </recommendedName>
</protein>
<evidence type="ECO:0000256" key="2">
    <source>
        <dbReference type="SAM" id="Phobius"/>
    </source>
</evidence>
<evidence type="ECO:0000313" key="4">
    <source>
        <dbReference type="Proteomes" id="UP000051682"/>
    </source>
</evidence>
<feature type="coiled-coil region" evidence="1">
    <location>
        <begin position="44"/>
        <end position="78"/>
    </location>
</feature>
<gene>
    <name evidence="3" type="ORF">AR438_04600</name>
</gene>
<dbReference type="RefSeq" id="WP_056012470.1">
    <property type="nucleotide sequence ID" value="NZ_LLYZ01000003.1"/>
</dbReference>
<name>A0A0Q3HVB7_9FLAO</name>
<proteinExistence type="predicted"/>
<dbReference type="OrthoDB" id="1358465at2"/>
<dbReference type="Gene3D" id="1.20.120.1490">
    <property type="match status" value="1"/>
</dbReference>
<comment type="caution">
    <text evidence="3">The sequence shown here is derived from an EMBL/GenBank/DDBJ whole genome shotgun (WGS) entry which is preliminary data.</text>
</comment>
<keyword evidence="2" id="KW-0472">Membrane</keyword>
<dbReference type="EMBL" id="LLYZ01000003">
    <property type="protein sequence ID" value="KQK26533.1"/>
    <property type="molecule type" value="Genomic_DNA"/>
</dbReference>
<reference evidence="3 4" key="1">
    <citation type="submission" date="2015-10" db="EMBL/GenBank/DDBJ databases">
        <title>Chryseobacterium aquaticum genome.</title>
        <authorList>
            <person name="Newman J.D."/>
            <person name="Ferguson M.B."/>
            <person name="Miller J.R."/>
        </authorList>
    </citation>
    <scope>NUCLEOTIDE SEQUENCE [LARGE SCALE GENOMIC DNA]</scope>
    <source>
        <strain evidence="3 4">KCTC 12483</strain>
    </source>
</reference>
<sequence length="147" mass="17686">MTKNRFYIFIIIGLLISNMLLVAFILLKKPPQHSGPRNLIIERLKFDENQIQQYDELISQHRRQIGEKRHEMTDLKTQYYSLLKNEDKKNGDLLINEIGKLSMETEKINYKHFQDIKRICRPDQMKNFDNLIDDFENLFNRPDKPPH</sequence>
<evidence type="ECO:0000313" key="3">
    <source>
        <dbReference type="EMBL" id="KQK26533.1"/>
    </source>
</evidence>
<keyword evidence="4" id="KW-1185">Reference proteome</keyword>
<dbReference type="AlphaFoldDB" id="A0A0Q3HVB7"/>
<evidence type="ECO:0000256" key="1">
    <source>
        <dbReference type="SAM" id="Coils"/>
    </source>
</evidence>
<keyword evidence="1" id="KW-0175">Coiled coil</keyword>
<keyword evidence="2" id="KW-1133">Transmembrane helix</keyword>
<organism evidence="3 4">
    <name type="scientific">Chryseobacterium aquaticum</name>
    <dbReference type="NCBI Taxonomy" id="452084"/>
    <lineage>
        <taxon>Bacteria</taxon>
        <taxon>Pseudomonadati</taxon>
        <taxon>Bacteroidota</taxon>
        <taxon>Flavobacteriia</taxon>
        <taxon>Flavobacteriales</taxon>
        <taxon>Weeksellaceae</taxon>
        <taxon>Chryseobacterium group</taxon>
        <taxon>Chryseobacterium</taxon>
    </lineage>
</organism>
<evidence type="ECO:0008006" key="5">
    <source>
        <dbReference type="Google" id="ProtNLM"/>
    </source>
</evidence>
<keyword evidence="2" id="KW-0812">Transmembrane</keyword>
<dbReference type="STRING" id="452084.AR438_04600"/>
<accession>A0A0Q3HVB7</accession>